<proteinExistence type="predicted"/>
<dbReference type="EMBL" id="CP100595">
    <property type="protein sequence ID" value="UTJ05711.1"/>
    <property type="molecule type" value="Genomic_DNA"/>
</dbReference>
<evidence type="ECO:0008006" key="3">
    <source>
        <dbReference type="Google" id="ProtNLM"/>
    </source>
</evidence>
<sequence length="230" mass="27285">MKLDNKELYNLLKEKGIENFFHANTLTTSLSFLENKGLISRGLVETKGLSQTPQSSDEIDKKFDVWNDIFLDVVDLHGHFPRQNLYGPILFKFNIEFLKEDSLEIWVTKNNPIYWDENETMENKYFQSVCELKEKWDEYDIQRKMFTVRNATDPILFDYLEKIIVDDPCVSIEDGAIVLSKVLKDELSMLINKELISKNYFEWRKCSDCYCKENYLNLTISDLKRLFLRN</sequence>
<evidence type="ECO:0000313" key="1">
    <source>
        <dbReference type="EMBL" id="UTJ05711.1"/>
    </source>
</evidence>
<name>A0ABY5E4N5_9BACT</name>
<organism evidence="1 2">
    <name type="scientific">Arcobacter roscoffensis</name>
    <dbReference type="NCBI Taxonomy" id="2961520"/>
    <lineage>
        <taxon>Bacteria</taxon>
        <taxon>Pseudomonadati</taxon>
        <taxon>Campylobacterota</taxon>
        <taxon>Epsilonproteobacteria</taxon>
        <taxon>Campylobacterales</taxon>
        <taxon>Arcobacteraceae</taxon>
        <taxon>Arcobacter</taxon>
    </lineage>
</organism>
<protein>
    <recommendedName>
        <fullName evidence="3">DUF4433 domain-containing protein</fullName>
    </recommendedName>
</protein>
<accession>A0ABY5E4N5</accession>
<dbReference type="Proteomes" id="UP001060012">
    <property type="component" value="Chromosome"/>
</dbReference>
<gene>
    <name evidence="1" type="ORF">NJU99_10610</name>
</gene>
<keyword evidence="2" id="KW-1185">Reference proteome</keyword>
<dbReference type="RefSeq" id="WP_254575892.1">
    <property type="nucleotide sequence ID" value="NZ_CP100595.1"/>
</dbReference>
<reference evidence="1" key="1">
    <citation type="submission" date="2022-07" db="EMBL/GenBank/DDBJ databases">
        <title>Arcobacter roscoffensis sp. nov., a marine bacterium isolated from coastal seawater collected from Roscoff, France.</title>
        <authorList>
            <person name="Pascual J."/>
            <person name="Lepeaux C."/>
            <person name="Methner A."/>
            <person name="Overmann J."/>
        </authorList>
    </citation>
    <scope>NUCLEOTIDE SEQUENCE</scope>
    <source>
        <strain evidence="1">ARW1-2F2</strain>
    </source>
</reference>
<evidence type="ECO:0000313" key="2">
    <source>
        <dbReference type="Proteomes" id="UP001060012"/>
    </source>
</evidence>